<protein>
    <submittedName>
        <fullName evidence="5">TetR family transcriptional regulator</fullName>
    </submittedName>
</protein>
<keyword evidence="6" id="KW-1185">Reference proteome</keyword>
<evidence type="ECO:0000313" key="5">
    <source>
        <dbReference type="EMBL" id="PPB83215.1"/>
    </source>
</evidence>
<dbReference type="GO" id="GO:0000976">
    <property type="term" value="F:transcription cis-regulatory region binding"/>
    <property type="evidence" value="ECO:0007669"/>
    <property type="project" value="TreeGrafter"/>
</dbReference>
<dbReference type="Pfam" id="PF00440">
    <property type="entry name" value="TetR_N"/>
    <property type="match status" value="1"/>
</dbReference>
<dbReference type="Gene3D" id="1.10.357.10">
    <property type="entry name" value="Tetracycline Repressor, domain 2"/>
    <property type="match status" value="1"/>
</dbReference>
<dbReference type="GO" id="GO:0003700">
    <property type="term" value="F:DNA-binding transcription factor activity"/>
    <property type="evidence" value="ECO:0007669"/>
    <property type="project" value="TreeGrafter"/>
</dbReference>
<feature type="DNA-binding region" description="H-T-H motif" evidence="2">
    <location>
        <begin position="50"/>
        <end position="69"/>
    </location>
</feature>
<proteinExistence type="predicted"/>
<dbReference type="InterPro" id="IPR009057">
    <property type="entry name" value="Homeodomain-like_sf"/>
</dbReference>
<evidence type="ECO:0000259" key="4">
    <source>
        <dbReference type="PROSITE" id="PS50977"/>
    </source>
</evidence>
<evidence type="ECO:0000313" key="6">
    <source>
        <dbReference type="Proteomes" id="UP000243096"/>
    </source>
</evidence>
<sequence>MSRSNQPSTHGRTQSTGKPRRAPTAGTDAQQQLLDAAVRLFYAQGIRAVGIDAVVEQAGVNKMSLYRQFASKDQLVVAYLNRMDAEYWQRFERSTAQHPGQPARQLKQFFEDLAARAPTRLPRLSVCQCIVRVFRPRASGAPGRRTRARTARRVACVAR</sequence>
<name>A0A2P5K9A7_9BURK</name>
<organism evidence="5 6">
    <name type="scientific">Mycetohabitans endofungorum</name>
    <dbReference type="NCBI Taxonomy" id="417203"/>
    <lineage>
        <taxon>Bacteria</taxon>
        <taxon>Pseudomonadati</taxon>
        <taxon>Pseudomonadota</taxon>
        <taxon>Betaproteobacteria</taxon>
        <taxon>Burkholderiales</taxon>
        <taxon>Burkholderiaceae</taxon>
        <taxon>Mycetohabitans</taxon>
    </lineage>
</organism>
<reference evidence="5 6" key="1">
    <citation type="submission" date="2018-01" db="EMBL/GenBank/DDBJ databases">
        <title>Genomic Encyclopedia of Type Strains, Phase III (KMG-III): the genomes of soil and plant-associated and newly described type strains.</title>
        <authorList>
            <person name="Whitman W."/>
        </authorList>
    </citation>
    <scope>NUCLEOTIDE SEQUENCE [LARGE SCALE GENOMIC DNA]</scope>
    <source>
        <strain evidence="5 6">HKI456</strain>
    </source>
</reference>
<dbReference type="PANTHER" id="PTHR30055:SF200">
    <property type="entry name" value="HTH-TYPE TRANSCRIPTIONAL REPRESSOR BDCR"/>
    <property type="match status" value="1"/>
</dbReference>
<accession>A0A2P5K9A7</accession>
<dbReference type="Proteomes" id="UP000243096">
    <property type="component" value="Unassembled WGS sequence"/>
</dbReference>
<evidence type="ECO:0000256" key="1">
    <source>
        <dbReference type="ARBA" id="ARBA00023125"/>
    </source>
</evidence>
<dbReference type="InterPro" id="IPR050109">
    <property type="entry name" value="HTH-type_TetR-like_transc_reg"/>
</dbReference>
<dbReference type="EMBL" id="PRDW01000009">
    <property type="protein sequence ID" value="PPB83215.1"/>
    <property type="molecule type" value="Genomic_DNA"/>
</dbReference>
<dbReference type="InterPro" id="IPR001647">
    <property type="entry name" value="HTH_TetR"/>
</dbReference>
<dbReference type="PANTHER" id="PTHR30055">
    <property type="entry name" value="HTH-TYPE TRANSCRIPTIONAL REGULATOR RUTR"/>
    <property type="match status" value="1"/>
</dbReference>
<evidence type="ECO:0000256" key="3">
    <source>
        <dbReference type="SAM" id="MobiDB-lite"/>
    </source>
</evidence>
<feature type="region of interest" description="Disordered" evidence="3">
    <location>
        <begin position="1"/>
        <end position="27"/>
    </location>
</feature>
<keyword evidence="1 2" id="KW-0238">DNA-binding</keyword>
<gene>
    <name evidence="5" type="ORF">B0O95_10940</name>
</gene>
<dbReference type="PRINTS" id="PR00455">
    <property type="entry name" value="HTHTETR"/>
</dbReference>
<dbReference type="SUPFAM" id="SSF46689">
    <property type="entry name" value="Homeodomain-like"/>
    <property type="match status" value="1"/>
</dbReference>
<feature type="domain" description="HTH tetR-type" evidence="4">
    <location>
        <begin position="27"/>
        <end position="87"/>
    </location>
</feature>
<dbReference type="AlphaFoldDB" id="A0A2P5K9A7"/>
<comment type="caution">
    <text evidence="5">The sequence shown here is derived from an EMBL/GenBank/DDBJ whole genome shotgun (WGS) entry which is preliminary data.</text>
</comment>
<evidence type="ECO:0000256" key="2">
    <source>
        <dbReference type="PROSITE-ProRule" id="PRU00335"/>
    </source>
</evidence>
<feature type="compositionally biased region" description="Polar residues" evidence="3">
    <location>
        <begin position="1"/>
        <end position="17"/>
    </location>
</feature>
<dbReference type="PROSITE" id="PS50977">
    <property type="entry name" value="HTH_TETR_2"/>
    <property type="match status" value="1"/>
</dbReference>